<dbReference type="PANTHER" id="PTHR31297">
    <property type="entry name" value="GLUCAN ENDO-1,6-BETA-GLUCOSIDASE B"/>
    <property type="match status" value="1"/>
</dbReference>
<evidence type="ECO:0000313" key="8">
    <source>
        <dbReference type="Proteomes" id="UP001500954"/>
    </source>
</evidence>
<dbReference type="InterPro" id="IPR017853">
    <property type="entry name" value="GH"/>
</dbReference>
<dbReference type="Gene3D" id="3.20.20.80">
    <property type="entry name" value="Glycosidases"/>
    <property type="match status" value="1"/>
</dbReference>
<dbReference type="Pfam" id="PF00150">
    <property type="entry name" value="Cellulase"/>
    <property type="match status" value="1"/>
</dbReference>
<evidence type="ECO:0000313" key="7">
    <source>
        <dbReference type="EMBL" id="GAA3576541.1"/>
    </source>
</evidence>
<accession>A0ABP6Y3U8</accession>
<proteinExistence type="inferred from homology"/>
<keyword evidence="2 4" id="KW-0378">Hydrolase</keyword>
<gene>
    <name evidence="7" type="ORF">GCM10022395_26710</name>
</gene>
<dbReference type="GO" id="GO:0016787">
    <property type="term" value="F:hydrolase activity"/>
    <property type="evidence" value="ECO:0007669"/>
    <property type="project" value="UniProtKB-KW"/>
</dbReference>
<reference evidence="8" key="1">
    <citation type="journal article" date="2019" name="Int. J. Syst. Evol. Microbiol.">
        <title>The Global Catalogue of Microorganisms (GCM) 10K type strain sequencing project: providing services to taxonomists for standard genome sequencing and annotation.</title>
        <authorList>
            <consortium name="The Broad Institute Genomics Platform"/>
            <consortium name="The Broad Institute Genome Sequencing Center for Infectious Disease"/>
            <person name="Wu L."/>
            <person name="Ma J."/>
        </authorList>
    </citation>
    <scope>NUCLEOTIDE SEQUENCE [LARGE SCALE GENOMIC DNA]</scope>
    <source>
        <strain evidence="8">JCM 17111</strain>
    </source>
</reference>
<evidence type="ECO:0000256" key="2">
    <source>
        <dbReference type="ARBA" id="ARBA00022801"/>
    </source>
</evidence>
<evidence type="ECO:0000256" key="1">
    <source>
        <dbReference type="ARBA" id="ARBA00022729"/>
    </source>
</evidence>
<dbReference type="NCBIfam" id="TIGR04183">
    <property type="entry name" value="Por_Secre_tail"/>
    <property type="match status" value="1"/>
</dbReference>
<evidence type="ECO:0000256" key="4">
    <source>
        <dbReference type="RuleBase" id="RU361153"/>
    </source>
</evidence>
<keyword evidence="8" id="KW-1185">Reference proteome</keyword>
<evidence type="ECO:0000256" key="3">
    <source>
        <dbReference type="ARBA" id="ARBA00023295"/>
    </source>
</evidence>
<organism evidence="7 8">
    <name type="scientific">Snuella lapsa</name>
    <dbReference type="NCBI Taxonomy" id="870481"/>
    <lineage>
        <taxon>Bacteria</taxon>
        <taxon>Pseudomonadati</taxon>
        <taxon>Bacteroidota</taxon>
        <taxon>Flavobacteriia</taxon>
        <taxon>Flavobacteriales</taxon>
        <taxon>Flavobacteriaceae</taxon>
        <taxon>Snuella</taxon>
    </lineage>
</organism>
<keyword evidence="1" id="KW-0732">Signal</keyword>
<sequence>MSQITPQQMVSDMGRGINLGNVLSAPVEGNWAPALTQTYIKDVSDAGFTTIRIPIDFLGTRTSGNTSSYSKAAGTSGDYSGTLADYMVSSSYLDRVEEVINWGLNEGLVVVLDFHGKTLKEEFLYTFSPKDKWAAYYTEPTSAKRIADNEKFRAIWMQIAERFKDYSYNLLFEIVNEPYFFLTDVEMDVLNADVINIIRNSGSNNVDRNIIITGGSKNAYEAPLQIGDAVINSDSHLIATFHYYWPRAFTASSGENDNDFDWGNTSDKSEIDSNFGAVQSWSQSKNIPVFLGEFGADNEGGYNYVTMTYGSFGGPENASRVAYHEYLAEKAISLGFAFTAWDAGDEANKTIYKVSDGTWVVDVKDALLGNSLSTPRFKTSKGFRLFPNPASTFIKLQTGKPIDHIALVDINGRIFPLDYNNNDPSIKLPKVNNGVYILKTIFKNGQHKNSKLLINNL</sequence>
<comment type="similarity">
    <text evidence="4">Belongs to the glycosyl hydrolase 5 (cellulase A) family.</text>
</comment>
<keyword evidence="3 4" id="KW-0326">Glycosidase</keyword>
<dbReference type="PANTHER" id="PTHR31297:SF17">
    <property type="entry name" value="ENDOGLUCANASE"/>
    <property type="match status" value="1"/>
</dbReference>
<dbReference type="InterPro" id="IPR026444">
    <property type="entry name" value="Secre_tail"/>
</dbReference>
<dbReference type="EMBL" id="BAABCY010000076">
    <property type="protein sequence ID" value="GAA3576541.1"/>
    <property type="molecule type" value="Genomic_DNA"/>
</dbReference>
<evidence type="ECO:0000259" key="5">
    <source>
        <dbReference type="Pfam" id="PF00150"/>
    </source>
</evidence>
<dbReference type="InterPro" id="IPR001547">
    <property type="entry name" value="Glyco_hydro_5"/>
</dbReference>
<dbReference type="Proteomes" id="UP001500954">
    <property type="component" value="Unassembled WGS sequence"/>
</dbReference>
<protein>
    <submittedName>
        <fullName evidence="7">Glycoside hydrolase family 5 protein</fullName>
    </submittedName>
</protein>
<dbReference type="Pfam" id="PF18962">
    <property type="entry name" value="Por_Secre_tail"/>
    <property type="match status" value="1"/>
</dbReference>
<comment type="caution">
    <text evidence="7">The sequence shown here is derived from an EMBL/GenBank/DDBJ whole genome shotgun (WGS) entry which is preliminary data.</text>
</comment>
<name>A0ABP6Y3U8_9FLAO</name>
<dbReference type="InterPro" id="IPR050386">
    <property type="entry name" value="Glycosyl_hydrolase_5"/>
</dbReference>
<feature type="domain" description="Secretion system C-terminal sorting" evidence="6">
    <location>
        <begin position="385"/>
        <end position="454"/>
    </location>
</feature>
<feature type="domain" description="Glycoside hydrolase family 5" evidence="5">
    <location>
        <begin position="26"/>
        <end position="335"/>
    </location>
</feature>
<evidence type="ECO:0000259" key="6">
    <source>
        <dbReference type="Pfam" id="PF18962"/>
    </source>
</evidence>
<dbReference type="SUPFAM" id="SSF51445">
    <property type="entry name" value="(Trans)glycosidases"/>
    <property type="match status" value="1"/>
</dbReference>